<dbReference type="EMBL" id="JANJYJ010000007">
    <property type="protein sequence ID" value="KAK3200039.1"/>
    <property type="molecule type" value="Genomic_DNA"/>
</dbReference>
<keyword evidence="1" id="KW-0812">Transmembrane</keyword>
<protein>
    <submittedName>
        <fullName evidence="2">Uncharacterized protein</fullName>
    </submittedName>
</protein>
<keyword evidence="3" id="KW-1185">Reference proteome</keyword>
<evidence type="ECO:0000313" key="2">
    <source>
        <dbReference type="EMBL" id="KAK3200039.1"/>
    </source>
</evidence>
<keyword evidence="1" id="KW-1133">Transmembrane helix</keyword>
<dbReference type="Proteomes" id="UP001281410">
    <property type="component" value="Unassembled WGS sequence"/>
</dbReference>
<evidence type="ECO:0000256" key="1">
    <source>
        <dbReference type="SAM" id="Phobius"/>
    </source>
</evidence>
<accession>A0AAE0A4H0</accession>
<evidence type="ECO:0000313" key="3">
    <source>
        <dbReference type="Proteomes" id="UP001281410"/>
    </source>
</evidence>
<keyword evidence="1" id="KW-0472">Membrane</keyword>
<proteinExistence type="predicted"/>
<name>A0AAE0A4H0_9ROSI</name>
<gene>
    <name evidence="2" type="ORF">Dsin_023454</name>
</gene>
<dbReference type="AlphaFoldDB" id="A0AAE0A4H0"/>
<reference evidence="2" key="1">
    <citation type="journal article" date="2023" name="Plant J.">
        <title>Genome sequences and population genomics provide insights into the demographic history, inbreeding, and mutation load of two 'living fossil' tree species of Dipteronia.</title>
        <authorList>
            <person name="Feng Y."/>
            <person name="Comes H.P."/>
            <person name="Chen J."/>
            <person name="Zhu S."/>
            <person name="Lu R."/>
            <person name="Zhang X."/>
            <person name="Li P."/>
            <person name="Qiu J."/>
            <person name="Olsen K.M."/>
            <person name="Qiu Y."/>
        </authorList>
    </citation>
    <scope>NUCLEOTIDE SEQUENCE</scope>
    <source>
        <strain evidence="2">NBL</strain>
    </source>
</reference>
<organism evidence="2 3">
    <name type="scientific">Dipteronia sinensis</name>
    <dbReference type="NCBI Taxonomy" id="43782"/>
    <lineage>
        <taxon>Eukaryota</taxon>
        <taxon>Viridiplantae</taxon>
        <taxon>Streptophyta</taxon>
        <taxon>Embryophyta</taxon>
        <taxon>Tracheophyta</taxon>
        <taxon>Spermatophyta</taxon>
        <taxon>Magnoliopsida</taxon>
        <taxon>eudicotyledons</taxon>
        <taxon>Gunneridae</taxon>
        <taxon>Pentapetalae</taxon>
        <taxon>rosids</taxon>
        <taxon>malvids</taxon>
        <taxon>Sapindales</taxon>
        <taxon>Sapindaceae</taxon>
        <taxon>Hippocastanoideae</taxon>
        <taxon>Acereae</taxon>
        <taxon>Dipteronia</taxon>
    </lineage>
</organism>
<sequence>MQSLRWQRKTLPWWRRSLRLSSEERVVFMKLTSSKDMQFQQWSTLTAMFSFYGYGQVPAKGFVLGSAGFCGLACVGFWAQRFVFLL</sequence>
<feature type="transmembrane region" description="Helical" evidence="1">
    <location>
        <begin position="61"/>
        <end position="79"/>
    </location>
</feature>
<comment type="caution">
    <text evidence="2">The sequence shown here is derived from an EMBL/GenBank/DDBJ whole genome shotgun (WGS) entry which is preliminary data.</text>
</comment>